<evidence type="ECO:0000256" key="1">
    <source>
        <dbReference type="ARBA" id="ARBA00022649"/>
    </source>
</evidence>
<evidence type="ECO:0000313" key="2">
    <source>
        <dbReference type="EMBL" id="PWE56256.1"/>
    </source>
</evidence>
<keyword evidence="3" id="KW-1185">Reference proteome</keyword>
<accession>A0A2U2DSF1</accession>
<name>A0A2U2DSF1_9HYPH</name>
<sequence length="148" mass="16815">MAPRILILPTAMENYRLAVRETERKLSPQQAKAYGRRLRQGFEETPAVHARVRNRKDERVGTSLFRLHKIEYHYAAYIVVDETTFVIAAVLHEWMDIPAQLLTVERLIELNEASCGNGNRCVGTPVAQPFAAVVQSVARCASIQIIQW</sequence>
<protein>
    <submittedName>
        <fullName evidence="2">Type II toxin-antitoxin system RelE/ParE family toxin</fullName>
    </submittedName>
</protein>
<dbReference type="AlphaFoldDB" id="A0A2U2DSF1"/>
<dbReference type="Proteomes" id="UP000245252">
    <property type="component" value="Unassembled WGS sequence"/>
</dbReference>
<gene>
    <name evidence="2" type="ORF">DEM27_12610</name>
</gene>
<evidence type="ECO:0000313" key="3">
    <source>
        <dbReference type="Proteomes" id="UP000245252"/>
    </source>
</evidence>
<proteinExistence type="predicted"/>
<reference evidence="2 3" key="1">
    <citation type="submission" date="2018-05" db="EMBL/GenBank/DDBJ databases">
        <title>The draft genome of strain NS-104.</title>
        <authorList>
            <person name="Hang P."/>
            <person name="Jiang J."/>
        </authorList>
    </citation>
    <scope>NUCLEOTIDE SEQUENCE [LARGE SCALE GENOMIC DNA]</scope>
    <source>
        <strain evidence="2 3">NS-104</strain>
    </source>
</reference>
<organism evidence="2 3">
    <name type="scientific">Metarhizobium album</name>
    <dbReference type="NCBI Taxonomy" id="2182425"/>
    <lineage>
        <taxon>Bacteria</taxon>
        <taxon>Pseudomonadati</taxon>
        <taxon>Pseudomonadota</taxon>
        <taxon>Alphaproteobacteria</taxon>
        <taxon>Hyphomicrobiales</taxon>
        <taxon>Rhizobiaceae</taxon>
        <taxon>Metarhizobium</taxon>
    </lineage>
</organism>
<dbReference type="InterPro" id="IPR035093">
    <property type="entry name" value="RelE/ParE_toxin_dom_sf"/>
</dbReference>
<dbReference type="RefSeq" id="WP_109458576.1">
    <property type="nucleotide sequence ID" value="NZ_QFBC01000004.1"/>
</dbReference>
<dbReference type="InterPro" id="IPR007712">
    <property type="entry name" value="RelE/ParE_toxin"/>
</dbReference>
<comment type="caution">
    <text evidence="2">The sequence shown here is derived from an EMBL/GenBank/DDBJ whole genome shotgun (WGS) entry which is preliminary data.</text>
</comment>
<keyword evidence="1" id="KW-1277">Toxin-antitoxin system</keyword>
<dbReference type="EMBL" id="QFBC01000004">
    <property type="protein sequence ID" value="PWE56256.1"/>
    <property type="molecule type" value="Genomic_DNA"/>
</dbReference>
<dbReference type="Pfam" id="PF05016">
    <property type="entry name" value="ParE_toxin"/>
    <property type="match status" value="1"/>
</dbReference>
<dbReference type="Gene3D" id="3.30.2310.20">
    <property type="entry name" value="RelE-like"/>
    <property type="match status" value="1"/>
</dbReference>
<dbReference type="OrthoDB" id="7173315at2"/>